<evidence type="ECO:0008006" key="3">
    <source>
        <dbReference type="Google" id="ProtNLM"/>
    </source>
</evidence>
<dbReference type="EMBL" id="CP090958">
    <property type="protein sequence ID" value="WGW11505.1"/>
    <property type="molecule type" value="Genomic_DNA"/>
</dbReference>
<name>A0ABY8QR79_9MICO</name>
<dbReference type="InterPro" id="IPR032466">
    <property type="entry name" value="Metal_Hydrolase"/>
</dbReference>
<gene>
    <name evidence="1" type="ORF">LWF01_15630</name>
</gene>
<protein>
    <recommendedName>
        <fullName evidence="3">Amidohydrolase 3 domain-containing protein</fullName>
    </recommendedName>
</protein>
<evidence type="ECO:0000313" key="2">
    <source>
        <dbReference type="Proteomes" id="UP001209083"/>
    </source>
</evidence>
<proteinExistence type="predicted"/>
<dbReference type="InterPro" id="IPR011059">
    <property type="entry name" value="Metal-dep_hydrolase_composite"/>
</dbReference>
<dbReference type="Proteomes" id="UP001209083">
    <property type="component" value="Chromosome"/>
</dbReference>
<dbReference type="RefSeq" id="WP_349638295.1">
    <property type="nucleotide sequence ID" value="NZ_CP090958.1"/>
</dbReference>
<evidence type="ECO:0000313" key="1">
    <source>
        <dbReference type="EMBL" id="WGW11505.1"/>
    </source>
</evidence>
<dbReference type="SUPFAM" id="SSF51338">
    <property type="entry name" value="Composite domain of metallo-dependent hydrolases"/>
    <property type="match status" value="1"/>
</dbReference>
<organism evidence="1 2">
    <name type="scientific">Saxibacter everestensis</name>
    <dbReference type="NCBI Taxonomy" id="2909229"/>
    <lineage>
        <taxon>Bacteria</taxon>
        <taxon>Bacillati</taxon>
        <taxon>Actinomycetota</taxon>
        <taxon>Actinomycetes</taxon>
        <taxon>Micrococcales</taxon>
        <taxon>Brevibacteriaceae</taxon>
        <taxon>Saxibacter</taxon>
    </lineage>
</organism>
<dbReference type="SUPFAM" id="SSF51556">
    <property type="entry name" value="Metallo-dependent hydrolases"/>
    <property type="match status" value="1"/>
</dbReference>
<dbReference type="Gene3D" id="3.20.20.140">
    <property type="entry name" value="Metal-dependent hydrolases"/>
    <property type="match status" value="1"/>
</dbReference>
<reference evidence="1 2" key="1">
    <citation type="submission" date="2023-05" db="EMBL/GenBank/DDBJ databases">
        <title>Lithophilousrod everest ZFBP1038 complete genpme.</title>
        <authorList>
            <person name="Tian M."/>
        </authorList>
    </citation>
    <scope>NUCLEOTIDE SEQUENCE [LARGE SCALE GENOMIC DNA]</scope>
    <source>
        <strain evidence="1 2">ZFBP1038</strain>
    </source>
</reference>
<accession>A0ABY8QR79</accession>
<keyword evidence="2" id="KW-1185">Reference proteome</keyword>
<sequence>MRLVLQGGTVVDFHAEAHVVLGQLDPLERAGIGAHPHPRARGTFARYLREYVRETNTWSWPDAASHLSAAPAERFSLGRRGRVAPDWAADLIVVDSDTVADTATYDSPLGEAVGIDDVLVAGVPVLAGGQLRPELPGRGLRRENAWG</sequence>